<organism evidence="2 3">
    <name type="scientific">Pseudopedobacter beijingensis</name>
    <dbReference type="NCBI Taxonomy" id="1207056"/>
    <lineage>
        <taxon>Bacteria</taxon>
        <taxon>Pseudomonadati</taxon>
        <taxon>Bacteroidota</taxon>
        <taxon>Sphingobacteriia</taxon>
        <taxon>Sphingobacteriales</taxon>
        <taxon>Sphingobacteriaceae</taxon>
        <taxon>Pseudopedobacter</taxon>
    </lineage>
</organism>
<feature type="region of interest" description="Disordered" evidence="1">
    <location>
        <begin position="242"/>
        <end position="417"/>
    </location>
</feature>
<evidence type="ECO:0000313" key="3">
    <source>
        <dbReference type="Proteomes" id="UP001597118"/>
    </source>
</evidence>
<dbReference type="InterPro" id="IPR046535">
    <property type="entry name" value="DUF6600"/>
</dbReference>
<keyword evidence="3" id="KW-1185">Reference proteome</keyword>
<dbReference type="Pfam" id="PF20245">
    <property type="entry name" value="DUF6600"/>
    <property type="match status" value="1"/>
</dbReference>
<evidence type="ECO:0000313" key="2">
    <source>
        <dbReference type="EMBL" id="MFD1629579.1"/>
    </source>
</evidence>
<dbReference type="RefSeq" id="WP_379661960.1">
    <property type="nucleotide sequence ID" value="NZ_JBHUDG010000005.1"/>
</dbReference>
<proteinExistence type="predicted"/>
<gene>
    <name evidence="2" type="ORF">ACFSAH_06820</name>
</gene>
<protein>
    <submittedName>
        <fullName evidence="2">DUF6600 domain-containing protein</fullName>
    </submittedName>
</protein>
<accession>A0ABW4IB89</accession>
<comment type="caution">
    <text evidence="2">The sequence shown here is derived from an EMBL/GenBank/DDBJ whole genome shotgun (WGS) entry which is preliminary data.</text>
</comment>
<sequence>MSALGKMFLKAGVVLAFFALITTVKVQAQGRNVSFQVFYDELSYHGDWVNNRDYGYVWRPNVGADFRPYYTNGRWVMTQYGNTWVSDYSWGWAPFHYGRWFYDSYDGWLWVPGNEWGPAWVDWRSGGGYYGWAPMGPMLSININVGRRYYPDFYWVFIPQRYIYYNSYTPYWRPSHNVTIINHTTIINNVYVNNNVRYVSGPSVRDVRQNADRNVRVHRIEDVARPGSAIVERNAVRVYRPEIDRSTDARPSRVAVSRDEGRTDNRNTSATRPSRNEDGINRTERSQPVERERTVIGDRGGRPDRNDAGNRTSTSREERPYTAERPSRNENTVGRDREVNREARPQSVDRLRSERPAVERQPVRQPMERPQREERTQQVPQRMERPVEAPSVNRNSGAERGSGRSSAPSSRPERPSR</sequence>
<feature type="compositionally biased region" description="Low complexity" evidence="1">
    <location>
        <begin position="393"/>
        <end position="410"/>
    </location>
</feature>
<feature type="compositionally biased region" description="Basic and acidic residues" evidence="1">
    <location>
        <begin position="274"/>
        <end position="387"/>
    </location>
</feature>
<name>A0ABW4IB89_9SPHI</name>
<evidence type="ECO:0000256" key="1">
    <source>
        <dbReference type="SAM" id="MobiDB-lite"/>
    </source>
</evidence>
<reference evidence="3" key="1">
    <citation type="journal article" date="2019" name="Int. J. Syst. Evol. Microbiol.">
        <title>The Global Catalogue of Microorganisms (GCM) 10K type strain sequencing project: providing services to taxonomists for standard genome sequencing and annotation.</title>
        <authorList>
            <consortium name="The Broad Institute Genomics Platform"/>
            <consortium name="The Broad Institute Genome Sequencing Center for Infectious Disease"/>
            <person name="Wu L."/>
            <person name="Ma J."/>
        </authorList>
    </citation>
    <scope>NUCLEOTIDE SEQUENCE [LARGE SCALE GENOMIC DNA]</scope>
    <source>
        <strain evidence="3">CCUG 53762</strain>
    </source>
</reference>
<feature type="compositionally biased region" description="Basic and acidic residues" evidence="1">
    <location>
        <begin position="242"/>
        <end position="265"/>
    </location>
</feature>
<dbReference type="EMBL" id="JBHUDG010000005">
    <property type="protein sequence ID" value="MFD1629579.1"/>
    <property type="molecule type" value="Genomic_DNA"/>
</dbReference>
<dbReference type="Proteomes" id="UP001597118">
    <property type="component" value="Unassembled WGS sequence"/>
</dbReference>